<evidence type="ECO:0000313" key="3">
    <source>
        <dbReference type="Proteomes" id="UP000694865"/>
    </source>
</evidence>
<sequence length="143" mass="16319">MYRFDQELKQWKDRGTGDLKILQNKENGHVRILMRRERVFNVCANHYLTSEMTLVPNAGSDRSWVWNALDASDGEPKPEQLAVKFKTPDVADEFKVKFEEAQKLIACSPKKCIDTVQSDDGDEDDTQATTVEQVEADSTVNPR</sequence>
<reference evidence="4" key="1">
    <citation type="submission" date="2025-08" db="UniProtKB">
        <authorList>
            <consortium name="RefSeq"/>
        </authorList>
    </citation>
    <scope>IDENTIFICATION</scope>
    <source>
        <tissue evidence="4">Testes</tissue>
    </source>
</reference>
<evidence type="ECO:0000313" key="4">
    <source>
        <dbReference type="RefSeq" id="XP_002736883.2"/>
    </source>
</evidence>
<accession>A0ABM0GTA4</accession>
<feature type="region of interest" description="Disordered" evidence="1">
    <location>
        <begin position="115"/>
        <end position="143"/>
    </location>
</feature>
<dbReference type="RefSeq" id="XP_002736883.2">
    <property type="nucleotide sequence ID" value="XM_002736837.2"/>
</dbReference>
<gene>
    <name evidence="4" type="primary">LOC100368189</name>
</gene>
<evidence type="ECO:0000259" key="2">
    <source>
        <dbReference type="PROSITE" id="PS50196"/>
    </source>
</evidence>
<dbReference type="InterPro" id="IPR011993">
    <property type="entry name" value="PH-like_dom_sf"/>
</dbReference>
<keyword evidence="3" id="KW-1185">Reference proteome</keyword>
<proteinExistence type="predicted"/>
<dbReference type="SUPFAM" id="SSF50729">
    <property type="entry name" value="PH domain-like"/>
    <property type="match status" value="1"/>
</dbReference>
<evidence type="ECO:0000256" key="1">
    <source>
        <dbReference type="SAM" id="MobiDB-lite"/>
    </source>
</evidence>
<dbReference type="SMART" id="SM00160">
    <property type="entry name" value="RanBD"/>
    <property type="match status" value="1"/>
</dbReference>
<feature type="domain" description="RanBD1" evidence="2">
    <location>
        <begin position="1"/>
        <end position="107"/>
    </location>
</feature>
<dbReference type="InterPro" id="IPR000156">
    <property type="entry name" value="Ran_bind_dom"/>
</dbReference>
<organism evidence="3 4">
    <name type="scientific">Saccoglossus kowalevskii</name>
    <name type="common">Acorn worm</name>
    <dbReference type="NCBI Taxonomy" id="10224"/>
    <lineage>
        <taxon>Eukaryota</taxon>
        <taxon>Metazoa</taxon>
        <taxon>Hemichordata</taxon>
        <taxon>Enteropneusta</taxon>
        <taxon>Harrimaniidae</taxon>
        <taxon>Saccoglossus</taxon>
    </lineage>
</organism>
<dbReference type="PANTHER" id="PTHR23138:SF87">
    <property type="entry name" value="E3 SUMO-PROTEIN LIGASE RANBP2"/>
    <property type="match status" value="1"/>
</dbReference>
<dbReference type="PROSITE" id="PS50196">
    <property type="entry name" value="RANBD1"/>
    <property type="match status" value="1"/>
</dbReference>
<dbReference type="Gene3D" id="2.30.29.30">
    <property type="entry name" value="Pleckstrin-homology domain (PH domain)/Phosphotyrosine-binding domain (PTB)"/>
    <property type="match status" value="1"/>
</dbReference>
<feature type="compositionally biased region" description="Polar residues" evidence="1">
    <location>
        <begin position="127"/>
        <end position="143"/>
    </location>
</feature>
<feature type="non-terminal residue" evidence="4">
    <location>
        <position position="143"/>
    </location>
</feature>
<dbReference type="GeneID" id="100368189"/>
<dbReference type="Pfam" id="PF00638">
    <property type="entry name" value="Ran_BP1"/>
    <property type="match status" value="1"/>
</dbReference>
<dbReference type="InterPro" id="IPR045255">
    <property type="entry name" value="RanBP1-like"/>
</dbReference>
<feature type="compositionally biased region" description="Acidic residues" evidence="1">
    <location>
        <begin position="117"/>
        <end position="126"/>
    </location>
</feature>
<dbReference type="PANTHER" id="PTHR23138">
    <property type="entry name" value="RAN BINDING PROTEIN"/>
    <property type="match status" value="1"/>
</dbReference>
<protein>
    <submittedName>
        <fullName evidence="4">E3 SUMO-protein ligase RanBP2-like</fullName>
    </submittedName>
</protein>
<name>A0ABM0GTA4_SACKO</name>
<dbReference type="Proteomes" id="UP000694865">
    <property type="component" value="Unplaced"/>
</dbReference>